<dbReference type="Proteomes" id="UP000243978">
    <property type="component" value="Unassembled WGS sequence"/>
</dbReference>
<protein>
    <submittedName>
        <fullName evidence="1">Uncharacterized protein</fullName>
    </submittedName>
</protein>
<dbReference type="EMBL" id="QBKS01000001">
    <property type="protein sequence ID" value="PTX57126.1"/>
    <property type="molecule type" value="Genomic_DNA"/>
</dbReference>
<comment type="caution">
    <text evidence="1">The sequence shown here is derived from an EMBL/GenBank/DDBJ whole genome shotgun (WGS) entry which is preliminary data.</text>
</comment>
<keyword evidence="2" id="KW-1185">Reference proteome</keyword>
<organism evidence="1 2">
    <name type="scientific">Litoreibacter ponti</name>
    <dbReference type="NCBI Taxonomy" id="1510457"/>
    <lineage>
        <taxon>Bacteria</taxon>
        <taxon>Pseudomonadati</taxon>
        <taxon>Pseudomonadota</taxon>
        <taxon>Alphaproteobacteria</taxon>
        <taxon>Rhodobacterales</taxon>
        <taxon>Roseobacteraceae</taxon>
        <taxon>Litoreibacter</taxon>
    </lineage>
</organism>
<reference evidence="1 2" key="1">
    <citation type="submission" date="2018-04" db="EMBL/GenBank/DDBJ databases">
        <title>Genomic Encyclopedia of Archaeal and Bacterial Type Strains, Phase II (KMG-II): from individual species to whole genera.</title>
        <authorList>
            <person name="Goeker M."/>
        </authorList>
    </citation>
    <scope>NUCLEOTIDE SEQUENCE [LARGE SCALE GENOMIC DNA]</scope>
    <source>
        <strain evidence="1 2">DSM 100977</strain>
    </source>
</reference>
<accession>A0A2T6BM39</accession>
<proteinExistence type="predicted"/>
<gene>
    <name evidence="1" type="ORF">C8N43_1792</name>
</gene>
<evidence type="ECO:0000313" key="2">
    <source>
        <dbReference type="Proteomes" id="UP000243978"/>
    </source>
</evidence>
<name>A0A2T6BM39_9RHOB</name>
<dbReference type="AlphaFoldDB" id="A0A2T6BM39"/>
<evidence type="ECO:0000313" key="1">
    <source>
        <dbReference type="EMBL" id="PTX57126.1"/>
    </source>
</evidence>
<sequence>MGFGTLPYDGILDYYFEAEDGTPLNLIFEPLRGSDAKAAHAKLLNDRLLRPVPEGGKRGAELATVRKVLAGMRRRNRLD</sequence>